<dbReference type="AlphaFoldDB" id="A0A7G9WJV7"/>
<organism evidence="1 2">
    <name type="scientific">Caproicibacterium amylolyticum</name>
    <dbReference type="NCBI Taxonomy" id="2766537"/>
    <lineage>
        <taxon>Bacteria</taxon>
        <taxon>Bacillati</taxon>
        <taxon>Bacillota</taxon>
        <taxon>Clostridia</taxon>
        <taxon>Eubacteriales</taxon>
        <taxon>Oscillospiraceae</taxon>
        <taxon>Caproicibacterium</taxon>
    </lineage>
</organism>
<evidence type="ECO:0000313" key="1">
    <source>
        <dbReference type="EMBL" id="QNO18969.1"/>
    </source>
</evidence>
<dbReference type="RefSeq" id="WP_212508039.1">
    <property type="nucleotide sequence ID" value="NZ_CP060696.1"/>
</dbReference>
<gene>
    <name evidence="1" type="ORF">H6X83_04920</name>
</gene>
<protein>
    <submittedName>
        <fullName evidence="1">Uncharacterized protein</fullName>
    </submittedName>
</protein>
<keyword evidence="2" id="KW-1185">Reference proteome</keyword>
<dbReference type="EMBL" id="CP060696">
    <property type="protein sequence ID" value="QNO18969.1"/>
    <property type="molecule type" value="Genomic_DNA"/>
</dbReference>
<dbReference type="KEGG" id="caml:H6X83_04920"/>
<evidence type="ECO:0000313" key="2">
    <source>
        <dbReference type="Proteomes" id="UP000516046"/>
    </source>
</evidence>
<name>A0A7G9WJV7_9FIRM</name>
<dbReference type="Proteomes" id="UP000516046">
    <property type="component" value="Chromosome"/>
</dbReference>
<reference evidence="1 2" key="1">
    <citation type="submission" date="2020-08" db="EMBL/GenBank/DDBJ databases">
        <authorList>
            <person name="Ren C."/>
            <person name="Gu Y."/>
            <person name="Xu Y."/>
        </authorList>
    </citation>
    <scope>NUCLEOTIDE SEQUENCE [LARGE SCALE GENOMIC DNA]</scope>
    <source>
        <strain evidence="1 2">LBM18003</strain>
    </source>
</reference>
<sequence>MDEKQLLAIKMRFEKARQRGASVNAIFDSMMDVPTLIKALECQKVSK</sequence>
<accession>A0A7G9WJV7</accession>
<proteinExistence type="predicted"/>